<evidence type="ECO:0000313" key="2">
    <source>
        <dbReference type="EMBL" id="OEU09575.1"/>
    </source>
</evidence>
<feature type="compositionally biased region" description="Basic and acidic residues" evidence="1">
    <location>
        <begin position="1072"/>
        <end position="1088"/>
    </location>
</feature>
<gene>
    <name evidence="2" type="ORF">FRACYDRAFT_264207</name>
</gene>
<organism evidence="2 3">
    <name type="scientific">Fragilariopsis cylindrus CCMP1102</name>
    <dbReference type="NCBI Taxonomy" id="635003"/>
    <lineage>
        <taxon>Eukaryota</taxon>
        <taxon>Sar</taxon>
        <taxon>Stramenopiles</taxon>
        <taxon>Ochrophyta</taxon>
        <taxon>Bacillariophyta</taxon>
        <taxon>Bacillariophyceae</taxon>
        <taxon>Bacillariophycidae</taxon>
        <taxon>Bacillariales</taxon>
        <taxon>Bacillariaceae</taxon>
        <taxon>Fragilariopsis</taxon>
    </lineage>
</organism>
<reference evidence="2 3" key="1">
    <citation type="submission" date="2016-09" db="EMBL/GenBank/DDBJ databases">
        <title>Extensive genetic diversity and differential bi-allelic expression allows diatom success in the polar Southern Ocean.</title>
        <authorList>
            <consortium name="DOE Joint Genome Institute"/>
            <person name="Mock T."/>
            <person name="Otillar R.P."/>
            <person name="Strauss J."/>
            <person name="Dupont C."/>
            <person name="Frickenhaus S."/>
            <person name="Maumus F."/>
            <person name="Mcmullan M."/>
            <person name="Sanges R."/>
            <person name="Schmutz J."/>
            <person name="Toseland A."/>
            <person name="Valas R."/>
            <person name="Veluchamy A."/>
            <person name="Ward B.J."/>
            <person name="Allen A."/>
            <person name="Barry K."/>
            <person name="Falciatore A."/>
            <person name="Ferrante M."/>
            <person name="Fortunato A.E."/>
            <person name="Gloeckner G."/>
            <person name="Gruber A."/>
            <person name="Hipkin R."/>
            <person name="Janech M."/>
            <person name="Kroth P."/>
            <person name="Leese F."/>
            <person name="Lindquist E."/>
            <person name="Lyon B.R."/>
            <person name="Martin J."/>
            <person name="Mayer C."/>
            <person name="Parker M."/>
            <person name="Quesneville H."/>
            <person name="Raymond J."/>
            <person name="Uhlig C."/>
            <person name="Valentin K.U."/>
            <person name="Worden A.Z."/>
            <person name="Armbrust E.V."/>
            <person name="Bowler C."/>
            <person name="Green B."/>
            <person name="Moulton V."/>
            <person name="Van Oosterhout C."/>
            <person name="Grigoriev I."/>
        </authorList>
    </citation>
    <scope>NUCLEOTIDE SEQUENCE [LARGE SCALE GENOMIC DNA]</scope>
    <source>
        <strain evidence="2 3">CCMP1102</strain>
    </source>
</reference>
<protein>
    <recommendedName>
        <fullName evidence="4">PX domain-containing protein</fullName>
    </recommendedName>
</protein>
<dbReference type="InParanoid" id="A0A1E7EUU2"/>
<evidence type="ECO:0008006" key="4">
    <source>
        <dbReference type="Google" id="ProtNLM"/>
    </source>
</evidence>
<proteinExistence type="predicted"/>
<dbReference type="GO" id="GO:0035091">
    <property type="term" value="F:phosphatidylinositol binding"/>
    <property type="evidence" value="ECO:0007669"/>
    <property type="project" value="InterPro"/>
</dbReference>
<dbReference type="InterPro" id="IPR036871">
    <property type="entry name" value="PX_dom_sf"/>
</dbReference>
<dbReference type="Proteomes" id="UP000095751">
    <property type="component" value="Unassembled WGS sequence"/>
</dbReference>
<evidence type="ECO:0000313" key="3">
    <source>
        <dbReference type="Proteomes" id="UP000095751"/>
    </source>
</evidence>
<accession>A0A1E7EUU2</accession>
<feature type="region of interest" description="Disordered" evidence="1">
    <location>
        <begin position="1003"/>
        <end position="1050"/>
    </location>
</feature>
<sequence length="1135" mass="125412">MSFSTNGSQNSFGNYSFRSSSSGNHQDDRQAMVPHEGSLCRVDGQDETTYVLEISLEDKSTHELIFRRKDFDFSLRLFSIMDTESRGHITKAIVEEFMTLRCPVFWKRDEDLEDRVIQTVPGTSPTFEEVWMAVASCSASARNNSINLDELAYMEIGVEGWMVFCRFIALAQYLEAKRRFSGRHLQQTMRHRNAPRGSELVMINVPPIAPPIELTANELAQYERENQKCLPLPELDLDHSLLAAHDIIRRRRRQKNTSSGSVVGDQHVKIDLFGSSPLRLSSNSSSSRLEFCLTIIKSGCDDEDTATVRRSMKDMKWLNDTFISHKAFGGTLCGRILPPFPGNRTFVDAQNDDSSFVASGGTIAAAANAGVEFAHAGVGIATAGVGILKNGIKSLWGGYLSTSETSSNPYQEKGSSKKSSTMMNAMQTYYNPNSPAGKARHLERYLNYLLEHPALSTSFPLNTILKASQSGLEAAKQSLEEHTQAAREIKDQTPQMDDVKTSTFWGLHGSGSSMQPNLTWVRTAAQAAVALQLHGVLETTGLPSASARLQHASLPSFDNSRNLAWTDDDRGELTRNDSEDAEKNIVEDSFEEGVMYVRDELTSDCLMEKEDEQGYDLLPLPVPAPERQILNASEVKKSAGVQKETRFRYGSPSQQDDLVMDSTEDEKQVYIGEMAIDENIDKLREIIGSVDNTLSRCMASSCGIERSRRERFSLHLEILRGLDSWEGLRGKFVSQRALLKGVSGMEQSREIFEESDLTLIDVSERLTTIIGILSSFLDISWQTALAHSAVSAAEDVRSTVRAARTAGNAKFAASSASNIAQSVCEKGKFTNIEEARVAQTRASIAQSHAIHAAVVEHESKTVKRRATLALAHDVKCWNVHRKREVLQVCLAHAKSQHEATRREVDAWSCLRDGFVGSTIIPSTQTWIRKPKVELLNEVPEVEPTTTIFGSIDKNDERKRTIVAVEHEQLRLPKEASTTSVSNGDNWPDTALSMMVTLPIPEEVNDVSNSDDEESEVDDVSNSEDKESCAIDSDQSQPLQSELFDSGSDHVQSETDIFVQSTTVAQSSLFSSSEKELSGESTSEKENHEALTSSMQSLVDGLMNWGGIDVEDTFALPTGMAASIALEESIAFGNKP</sequence>
<dbReference type="Gene3D" id="3.30.1520.10">
    <property type="entry name" value="Phox-like domain"/>
    <property type="match status" value="1"/>
</dbReference>
<feature type="region of interest" description="Disordered" evidence="1">
    <location>
        <begin position="1068"/>
        <end position="1090"/>
    </location>
</feature>
<keyword evidence="3" id="KW-1185">Reference proteome</keyword>
<name>A0A1E7EUU2_9STRA</name>
<dbReference type="EMBL" id="KV784375">
    <property type="protein sequence ID" value="OEU09575.1"/>
    <property type="molecule type" value="Genomic_DNA"/>
</dbReference>
<dbReference type="KEGG" id="fcy:FRACYDRAFT_264207"/>
<dbReference type="AlphaFoldDB" id="A0A1E7EUU2"/>
<evidence type="ECO:0000256" key="1">
    <source>
        <dbReference type="SAM" id="MobiDB-lite"/>
    </source>
</evidence>
<feature type="compositionally biased region" description="Low complexity" evidence="1">
    <location>
        <begin position="10"/>
        <end position="24"/>
    </location>
</feature>
<feature type="compositionally biased region" description="Acidic residues" evidence="1">
    <location>
        <begin position="1003"/>
        <end position="1021"/>
    </location>
</feature>
<dbReference type="OrthoDB" id="42162at2759"/>
<feature type="region of interest" description="Disordered" evidence="1">
    <location>
        <begin position="1"/>
        <end position="31"/>
    </location>
</feature>